<dbReference type="Proteomes" id="UP000191039">
    <property type="component" value="Unassembled WGS sequence"/>
</dbReference>
<keyword evidence="4" id="KW-1185">Reference proteome</keyword>
<dbReference type="AlphaFoldDB" id="A0A1Q4H8J7"/>
<comment type="caution">
    <text evidence="2">The sequence shown here is derived from an EMBL/GenBank/DDBJ whole genome shotgun (WGS) entry which is preliminary data.</text>
</comment>
<evidence type="ECO:0000313" key="4">
    <source>
        <dbReference type="Proteomes" id="UP000220340"/>
    </source>
</evidence>
<evidence type="ECO:0008006" key="5">
    <source>
        <dbReference type="Google" id="ProtNLM"/>
    </source>
</evidence>
<protein>
    <recommendedName>
        <fullName evidence="5">Prenyltransferase</fullName>
    </recommendedName>
</protein>
<name>A0A1Q4H8J7_9MYCO</name>
<sequence length="282" mass="29953">MAIDVPAARRFIYLSARLLDRHRMAALLDDGPVEPVLKALAAYRNPDGGYGHALEPDVRGPNSETTSTLHALEVLDEVGALSHPLAAVSDWVTAVADADGGVPFALAGSADYPTAPWMAPIGGSHLTFGLAALLGAAGDDSTWLRAATHWCWRRTEDVGNLGGYTLKFALSFLDRAADADRAARVIETLRPLVRPDGSVPVQGGTPDEALSALTLSPQPGLRSRALFSTEQIETGLDALAAGQQDDGGWLFDWAAWAPAQSTEWRGLVTLRALQTLRANGRI</sequence>
<dbReference type="STRING" id="1801.BRW64_20845"/>
<dbReference type="SUPFAM" id="SSF48239">
    <property type="entry name" value="Terpenoid cyclases/Protein prenyltransferases"/>
    <property type="match status" value="1"/>
</dbReference>
<accession>A0A1Q4H8J7</accession>
<dbReference type="EMBL" id="PDCR01000013">
    <property type="protein sequence ID" value="PEG54323.1"/>
    <property type="molecule type" value="Genomic_DNA"/>
</dbReference>
<dbReference type="RefSeq" id="WP_073858359.1">
    <property type="nucleotide sequence ID" value="NZ_BAAATC010000001.1"/>
</dbReference>
<gene>
    <name evidence="1" type="ORF">BV510_06190</name>
    <name evidence="2" type="ORF">CRI78_12025</name>
</gene>
<proteinExistence type="predicted"/>
<dbReference type="OrthoDB" id="3286086at2"/>
<dbReference type="Proteomes" id="UP000220340">
    <property type="component" value="Unassembled WGS sequence"/>
</dbReference>
<evidence type="ECO:0000313" key="1">
    <source>
        <dbReference type="EMBL" id="OPE55218.1"/>
    </source>
</evidence>
<organism evidence="2 4">
    <name type="scientific">Mycolicibacterium diernhoferi</name>
    <dbReference type="NCBI Taxonomy" id="1801"/>
    <lineage>
        <taxon>Bacteria</taxon>
        <taxon>Bacillati</taxon>
        <taxon>Actinomycetota</taxon>
        <taxon>Actinomycetes</taxon>
        <taxon>Mycobacteriales</taxon>
        <taxon>Mycobacteriaceae</taxon>
        <taxon>Mycolicibacterium</taxon>
    </lineage>
</organism>
<evidence type="ECO:0000313" key="2">
    <source>
        <dbReference type="EMBL" id="PEG54323.1"/>
    </source>
</evidence>
<dbReference type="InterPro" id="IPR008930">
    <property type="entry name" value="Terpenoid_cyclase/PrenylTrfase"/>
</dbReference>
<reference evidence="1 3" key="1">
    <citation type="submission" date="2016-09" db="EMBL/GenBank/DDBJ databases">
        <title>genome sequences of unsequenced Mycobacteria.</title>
        <authorList>
            <person name="Greninger A.L."/>
            <person name="Jerome K.R."/>
            <person name="Mcnair B."/>
            <person name="Wallis C."/>
            <person name="Fang F."/>
        </authorList>
    </citation>
    <scope>NUCLEOTIDE SEQUENCE [LARGE SCALE GENOMIC DNA]</scope>
    <source>
        <strain evidence="1 3">BM1</strain>
    </source>
</reference>
<evidence type="ECO:0000313" key="3">
    <source>
        <dbReference type="Proteomes" id="UP000191039"/>
    </source>
</evidence>
<dbReference type="EMBL" id="MIJD01000041">
    <property type="protein sequence ID" value="OPE55218.1"/>
    <property type="molecule type" value="Genomic_DNA"/>
</dbReference>
<reference evidence="2 4" key="2">
    <citation type="submission" date="2017-10" db="EMBL/GenBank/DDBJ databases">
        <title>The new phylogeny of genus Mycobacterium.</title>
        <authorList>
            <person name="Tortoli E."/>
            <person name="Trovato A."/>
            <person name="Cirillo D.M."/>
        </authorList>
    </citation>
    <scope>NUCLEOTIDE SEQUENCE [LARGE SCALE GENOMIC DNA]</scope>
    <source>
        <strain evidence="2 4">IP141170001</strain>
    </source>
</reference>